<evidence type="ECO:0000256" key="2">
    <source>
        <dbReference type="SAM" id="Phobius"/>
    </source>
</evidence>
<gene>
    <name evidence="3" type="ORF">JJE72_11545</name>
</gene>
<evidence type="ECO:0000256" key="1">
    <source>
        <dbReference type="SAM" id="MobiDB-lite"/>
    </source>
</evidence>
<dbReference type="EMBL" id="JAERRC010000028">
    <property type="protein sequence ID" value="MBL0706135.1"/>
    <property type="molecule type" value="Genomic_DNA"/>
</dbReference>
<feature type="region of interest" description="Disordered" evidence="1">
    <location>
        <begin position="108"/>
        <end position="130"/>
    </location>
</feature>
<reference evidence="3 4" key="1">
    <citation type="submission" date="2021-01" db="EMBL/GenBank/DDBJ databases">
        <title>Genome public.</title>
        <authorList>
            <person name="Liu C."/>
            <person name="Sun Q."/>
        </authorList>
    </citation>
    <scope>NUCLEOTIDE SEQUENCE [LARGE SCALE GENOMIC DNA]</scope>
    <source>
        <strain evidence="3 4">JC656</strain>
    </source>
</reference>
<accession>A0ABS1K3N7</accession>
<keyword evidence="4" id="KW-1185">Reference proteome</keyword>
<name>A0ABS1K3N7_9MICC</name>
<keyword evidence="2" id="KW-1133">Transmembrane helix</keyword>
<feature type="transmembrane region" description="Helical" evidence="2">
    <location>
        <begin position="23"/>
        <end position="45"/>
    </location>
</feature>
<evidence type="ECO:0000313" key="4">
    <source>
        <dbReference type="Proteomes" id="UP000639051"/>
    </source>
</evidence>
<protein>
    <submittedName>
        <fullName evidence="3">Uncharacterized protein</fullName>
    </submittedName>
</protein>
<keyword evidence="2" id="KW-0812">Transmembrane</keyword>
<comment type="caution">
    <text evidence="3">The sequence shown here is derived from an EMBL/GenBank/DDBJ whole genome shotgun (WGS) entry which is preliminary data.</text>
</comment>
<proteinExistence type="predicted"/>
<keyword evidence="2" id="KW-0472">Membrane</keyword>
<feature type="compositionally biased region" description="Basic and acidic residues" evidence="1">
    <location>
        <begin position="116"/>
        <end position="130"/>
    </location>
</feature>
<sequence>MNPSPPPITAIVLQQAPAQPWQVWAAFAPLIAAAVAGVIATAALWQRRRSDNRAEWWRRAQWAMDAALSDRPAQALMGQRAIYVLSGSRLASTEEFVFLRSATEDPIDAVQDDIDDAPRGRDNERQENEA</sequence>
<evidence type="ECO:0000313" key="3">
    <source>
        <dbReference type="EMBL" id="MBL0706135.1"/>
    </source>
</evidence>
<dbReference type="Proteomes" id="UP000639051">
    <property type="component" value="Unassembled WGS sequence"/>
</dbReference>
<organism evidence="3 4">
    <name type="scientific">Sinomonas cellulolyticus</name>
    <dbReference type="NCBI Taxonomy" id="2801916"/>
    <lineage>
        <taxon>Bacteria</taxon>
        <taxon>Bacillati</taxon>
        <taxon>Actinomycetota</taxon>
        <taxon>Actinomycetes</taxon>
        <taxon>Micrococcales</taxon>
        <taxon>Micrococcaceae</taxon>
        <taxon>Sinomonas</taxon>
    </lineage>
</organism>
<dbReference type="RefSeq" id="WP_189694471.1">
    <property type="nucleotide sequence ID" value="NZ_BNCM01000011.1"/>
</dbReference>